<evidence type="ECO:0000313" key="1">
    <source>
        <dbReference type="EMBL" id="AEG14562.1"/>
    </source>
</evidence>
<reference evidence="2" key="1">
    <citation type="submission" date="2011-05" db="EMBL/GenBank/DDBJ databases">
        <title>Complete sequence of Desulfotomaculum kuznetsovii DSM 6115.</title>
        <authorList>
            <person name="Lucas S."/>
            <person name="Han J."/>
            <person name="Lapidus A."/>
            <person name="Cheng J.-F."/>
            <person name="Goodwin L."/>
            <person name="Pitluck S."/>
            <person name="Peters L."/>
            <person name="Mikhailova N."/>
            <person name="Lu M."/>
            <person name="Saunders E."/>
            <person name="Han C."/>
            <person name="Tapia R."/>
            <person name="Land M."/>
            <person name="Hauser L."/>
            <person name="Kyrpides N."/>
            <person name="Ivanova N."/>
            <person name="Pagani I."/>
            <person name="Nazina T."/>
            <person name="Ivanova A."/>
            <person name="Parshina S."/>
            <person name="Kuever J."/>
            <person name="Muyzer G."/>
            <person name="Plugge C."/>
            <person name="Stams A."/>
            <person name="Woyke T."/>
        </authorList>
    </citation>
    <scope>NUCLEOTIDE SEQUENCE [LARGE SCALE GENOMIC DNA]</scope>
    <source>
        <strain evidence="2">DSM 6115 / VKM B-1805 / 17</strain>
    </source>
</reference>
<evidence type="ECO:0000313" key="2">
    <source>
        <dbReference type="Proteomes" id="UP000009229"/>
    </source>
</evidence>
<dbReference type="InterPro" id="IPR036390">
    <property type="entry name" value="WH_DNA-bd_sf"/>
</dbReference>
<accession>A0AAU8PM03</accession>
<dbReference type="Proteomes" id="UP000009229">
    <property type="component" value="Chromosome"/>
</dbReference>
<dbReference type="EMBL" id="CP002770">
    <property type="protein sequence ID" value="AEG14562.1"/>
    <property type="molecule type" value="Genomic_DNA"/>
</dbReference>
<dbReference type="RefSeq" id="WP_013822077.1">
    <property type="nucleotide sequence ID" value="NC_015573.1"/>
</dbReference>
<organism evidence="1 2">
    <name type="scientific">Desulfofundulus kuznetsovii (strain DSM 6115 / VKM B-1805 / 17)</name>
    <name type="common">Desulfotomaculum kuznetsovii</name>
    <dbReference type="NCBI Taxonomy" id="760568"/>
    <lineage>
        <taxon>Bacteria</taxon>
        <taxon>Bacillati</taxon>
        <taxon>Bacillota</taxon>
        <taxon>Clostridia</taxon>
        <taxon>Eubacteriales</taxon>
        <taxon>Peptococcaceae</taxon>
        <taxon>Desulfofundulus</taxon>
    </lineage>
</organism>
<dbReference type="SUPFAM" id="SSF46785">
    <property type="entry name" value="Winged helix' DNA-binding domain"/>
    <property type="match status" value="1"/>
</dbReference>
<dbReference type="KEGG" id="dku:Desku_0967"/>
<dbReference type="AlphaFoldDB" id="A0AAU8PM03"/>
<protein>
    <submittedName>
        <fullName evidence="1">Uncharacterized protein</fullName>
    </submittedName>
</protein>
<sequence>MIITDRDRAVLEFLAKWRFCTVEQLQKAGIFHTAYNTCYKRLHLMQKAGLIKAIRLKNGKLVYHLSPGGGEAIGLVDSWHSKRYRCAASTVVNQLVLVDFALAMKVDYLPREKALERFVAASYDALARISRLSDVYYEKDGMLHVLVVDRKLSMKYFQERVKAYSGLPVELRDGLVVVFLVFSEAKKNQVLRLAAGGPVRVKVYKSSWKY</sequence>
<keyword evidence="2" id="KW-1185">Reference proteome</keyword>
<proteinExistence type="predicted"/>
<name>A0AAU8PM03_DESK7</name>
<gene>
    <name evidence="1" type="ordered locus">Desku_0967</name>
</gene>